<proteinExistence type="predicted"/>
<name>A0A4U5QG09_POPAL</name>
<protein>
    <submittedName>
        <fullName evidence="1">Uncharacterized protein</fullName>
    </submittedName>
</protein>
<dbReference type="EMBL" id="RCHU01000306">
    <property type="protein sequence ID" value="TKS07927.1"/>
    <property type="molecule type" value="Genomic_DNA"/>
</dbReference>
<comment type="caution">
    <text evidence="1">The sequence shown here is derived from an EMBL/GenBank/DDBJ whole genome shotgun (WGS) entry which is preliminary data.</text>
</comment>
<reference evidence="1" key="1">
    <citation type="submission" date="2018-10" db="EMBL/GenBank/DDBJ databases">
        <title>Population genomic analysis revealed the cold adaptation of white poplar.</title>
        <authorList>
            <person name="Liu Y.-J."/>
        </authorList>
    </citation>
    <scope>NUCLEOTIDE SEQUENCE [LARGE SCALE GENOMIC DNA]</scope>
    <source>
        <strain evidence="1">PAL-ZL1</strain>
    </source>
</reference>
<gene>
    <name evidence="1" type="ORF">D5086_0000105770</name>
</gene>
<sequence length="147" mass="15320">MVKGYVAVNADEAGDVAVNTGEASDVAVNADKAGDVAVNTGEASDVAVNAGATGDVAVNTDEAYDVTGDVALLRPVAAGFCDLLLLLSGGGARSLLVLMGLALQGKRRWCLWWLRLLVWNRRQGTVMGAALRVVEGSESACPFDRWL</sequence>
<accession>A0A4U5QG09</accession>
<dbReference type="AlphaFoldDB" id="A0A4U5QG09"/>
<evidence type="ECO:0000313" key="1">
    <source>
        <dbReference type="EMBL" id="TKS07927.1"/>
    </source>
</evidence>
<organism evidence="1">
    <name type="scientific">Populus alba</name>
    <name type="common">White poplar</name>
    <dbReference type="NCBI Taxonomy" id="43335"/>
    <lineage>
        <taxon>Eukaryota</taxon>
        <taxon>Viridiplantae</taxon>
        <taxon>Streptophyta</taxon>
        <taxon>Embryophyta</taxon>
        <taxon>Tracheophyta</taxon>
        <taxon>Spermatophyta</taxon>
        <taxon>Magnoliopsida</taxon>
        <taxon>eudicotyledons</taxon>
        <taxon>Gunneridae</taxon>
        <taxon>Pentapetalae</taxon>
        <taxon>rosids</taxon>
        <taxon>fabids</taxon>
        <taxon>Malpighiales</taxon>
        <taxon>Salicaceae</taxon>
        <taxon>Saliceae</taxon>
        <taxon>Populus</taxon>
    </lineage>
</organism>